<protein>
    <submittedName>
        <fullName evidence="1">Uncharacterized protein</fullName>
    </submittedName>
</protein>
<reference evidence="1" key="1">
    <citation type="journal article" date="2021" name="Proc. Natl. Acad. Sci. U.S.A.">
        <title>Global biogeography of chemosynthetic symbionts reveals both localized and globally distributed symbiont groups. .</title>
        <authorList>
            <person name="Osvatic J.T."/>
            <person name="Wilkins L.G.E."/>
            <person name="Leibrecht L."/>
            <person name="Leray M."/>
            <person name="Zauner S."/>
            <person name="Polzin J."/>
            <person name="Camacho Y."/>
            <person name="Gros O."/>
            <person name="van Gils J.A."/>
            <person name="Eisen J.A."/>
            <person name="Petersen J.M."/>
            <person name="Yuen B."/>
        </authorList>
    </citation>
    <scope>NUCLEOTIDE SEQUENCE</scope>
    <source>
        <strain evidence="1">MAGL173</strain>
    </source>
</reference>
<name>A0A9E4K194_9GAMM</name>
<comment type="caution">
    <text evidence="1">The sequence shown here is derived from an EMBL/GenBank/DDBJ whole genome shotgun (WGS) entry which is preliminary data.</text>
</comment>
<organism evidence="1 2">
    <name type="scientific">Candidatus Thiodiazotropha lotti</name>
    <dbReference type="NCBI Taxonomy" id="2792787"/>
    <lineage>
        <taxon>Bacteria</taxon>
        <taxon>Pseudomonadati</taxon>
        <taxon>Pseudomonadota</taxon>
        <taxon>Gammaproteobacteria</taxon>
        <taxon>Chromatiales</taxon>
        <taxon>Sedimenticolaceae</taxon>
        <taxon>Candidatus Thiodiazotropha</taxon>
    </lineage>
</organism>
<accession>A0A9E4K194</accession>
<gene>
    <name evidence="1" type="ORF">JAZ04_01355</name>
</gene>
<evidence type="ECO:0000313" key="1">
    <source>
        <dbReference type="EMBL" id="MCG7937492.1"/>
    </source>
</evidence>
<proteinExistence type="predicted"/>
<dbReference type="EMBL" id="JAEPDI010000001">
    <property type="protein sequence ID" value="MCG7937492.1"/>
    <property type="molecule type" value="Genomic_DNA"/>
</dbReference>
<sequence>MVSIHQMLMHIAILLIVDTGHSTLHWDQSQQYREQNREQFFRKSIHSQKYC</sequence>
<evidence type="ECO:0000313" key="2">
    <source>
        <dbReference type="Proteomes" id="UP000886687"/>
    </source>
</evidence>
<dbReference type="AlphaFoldDB" id="A0A9E4K194"/>
<dbReference type="Proteomes" id="UP000886687">
    <property type="component" value="Unassembled WGS sequence"/>
</dbReference>